<dbReference type="InterPro" id="IPR007039">
    <property type="entry name" value="TrbC/VirB2"/>
</dbReference>
<proteinExistence type="predicted"/>
<keyword evidence="1" id="KW-0472">Membrane</keyword>
<keyword evidence="3" id="KW-1185">Reference proteome</keyword>
<feature type="transmembrane region" description="Helical" evidence="1">
    <location>
        <begin position="28"/>
        <end position="49"/>
    </location>
</feature>
<reference evidence="2 3" key="1">
    <citation type="submission" date="2019-12" db="EMBL/GenBank/DDBJ databases">
        <title>Genomic-based taxomic classification of the family Erythrobacteraceae.</title>
        <authorList>
            <person name="Xu L."/>
        </authorList>
    </citation>
    <scope>NUCLEOTIDE SEQUENCE [LARGE SCALE GENOMIC DNA]</scope>
    <source>
        <strain evidence="2 3">JCM 17802</strain>
    </source>
</reference>
<sequence length="86" mass="9173">MTEFRRSLFEPSGRNALGDSAGWIADTMLGSVATGLCVLAVAFVGVMMLTGRLDWRQGMRVILGCFIIFGAPVIAAGLMGFMTQRG</sequence>
<keyword evidence="1" id="KW-0812">Transmembrane</keyword>
<name>A0A6I4SKA7_9SPHN</name>
<dbReference type="AlphaFoldDB" id="A0A6I4SKA7"/>
<dbReference type="EMBL" id="WTYS01000001">
    <property type="protein sequence ID" value="MXO56291.1"/>
    <property type="molecule type" value="Genomic_DNA"/>
</dbReference>
<protein>
    <submittedName>
        <fullName evidence="2">Type VI secretion protein</fullName>
    </submittedName>
</protein>
<dbReference type="OrthoDB" id="7427835at2"/>
<dbReference type="Pfam" id="PF04956">
    <property type="entry name" value="TrbC"/>
    <property type="match status" value="1"/>
</dbReference>
<keyword evidence="1" id="KW-1133">Transmembrane helix</keyword>
<evidence type="ECO:0000313" key="3">
    <source>
        <dbReference type="Proteomes" id="UP000468943"/>
    </source>
</evidence>
<comment type="caution">
    <text evidence="2">The sequence shown here is derived from an EMBL/GenBank/DDBJ whole genome shotgun (WGS) entry which is preliminary data.</text>
</comment>
<accession>A0A6I4SKA7</accession>
<evidence type="ECO:0000256" key="1">
    <source>
        <dbReference type="SAM" id="Phobius"/>
    </source>
</evidence>
<dbReference type="RefSeq" id="WP_160597504.1">
    <property type="nucleotide sequence ID" value="NZ_WTYS01000001.1"/>
</dbReference>
<evidence type="ECO:0000313" key="2">
    <source>
        <dbReference type="EMBL" id="MXO56291.1"/>
    </source>
</evidence>
<organism evidence="2 3">
    <name type="scientific">Pontixanthobacter gangjinensis</name>
    <dbReference type="NCBI Taxonomy" id="1028742"/>
    <lineage>
        <taxon>Bacteria</taxon>
        <taxon>Pseudomonadati</taxon>
        <taxon>Pseudomonadota</taxon>
        <taxon>Alphaproteobacteria</taxon>
        <taxon>Sphingomonadales</taxon>
        <taxon>Erythrobacteraceae</taxon>
        <taxon>Pontixanthobacter</taxon>
    </lineage>
</organism>
<gene>
    <name evidence="2" type="ORF">GRI36_05290</name>
</gene>
<feature type="transmembrane region" description="Helical" evidence="1">
    <location>
        <begin position="61"/>
        <end position="82"/>
    </location>
</feature>
<dbReference type="Proteomes" id="UP000468943">
    <property type="component" value="Unassembled WGS sequence"/>
</dbReference>